<dbReference type="Gene3D" id="2.30.110.10">
    <property type="entry name" value="Electron Transport, Fmn-binding Protein, Chain A"/>
    <property type="match status" value="1"/>
</dbReference>
<accession>A0A1S8AS06</accession>
<sequence>MTTELSRAESDTLLRESGVGVLALTDSTEAYSIPESFGYDGETLYFQSVYTPESKKMAFLEPTETATFTVYDEQPAKSVIVSGTLEPVPEDEEPKAATAITENASIPTLNVYPDTKPDEFAVDYYRLIPNSITGRQFNAFTPAPNDQ</sequence>
<protein>
    <submittedName>
        <fullName evidence="1">Pyridoxamine 5-phosphate oxidase</fullName>
    </submittedName>
</protein>
<dbReference type="OrthoDB" id="288110at2157"/>
<evidence type="ECO:0000313" key="1">
    <source>
        <dbReference type="EMBL" id="OLZ39321.1"/>
    </source>
</evidence>
<dbReference type="InterPro" id="IPR012349">
    <property type="entry name" value="Split_barrel_FMN-bd"/>
</dbReference>
<dbReference type="Pfam" id="PF12900">
    <property type="entry name" value="Pyridox_ox_2"/>
    <property type="match status" value="1"/>
</dbReference>
<comment type="caution">
    <text evidence="1">The sequence shown here is derived from an EMBL/GenBank/DDBJ whole genome shotgun (WGS) entry which is preliminary data.</text>
</comment>
<dbReference type="InterPro" id="IPR024747">
    <property type="entry name" value="Pyridox_Oxase-rel"/>
</dbReference>
<gene>
    <name evidence="1" type="ORF">A6E15_18175</name>
</gene>
<dbReference type="EMBL" id="LWLN01000002">
    <property type="protein sequence ID" value="OLZ39321.1"/>
    <property type="molecule type" value="Genomic_DNA"/>
</dbReference>
<dbReference type="AlphaFoldDB" id="A0A1S8AS06"/>
<dbReference type="SUPFAM" id="SSF50475">
    <property type="entry name" value="FMN-binding split barrel"/>
    <property type="match status" value="1"/>
</dbReference>
<dbReference type="Proteomes" id="UP000189370">
    <property type="component" value="Unassembled WGS sequence"/>
</dbReference>
<reference evidence="2" key="1">
    <citation type="submission" date="2016-04" db="EMBL/GenBank/DDBJ databases">
        <authorList>
            <person name="Chen S.-C."/>
            <person name="Lai M.-C."/>
        </authorList>
    </citation>
    <scope>NUCLEOTIDE SEQUENCE [LARGE SCALE GENOMIC DNA]</scope>
    <source>
        <strain evidence="2">AB14</strain>
    </source>
</reference>
<proteinExistence type="predicted"/>
<name>A0A1S8AS06_9EURY</name>
<organism evidence="1 2">
    <name type="scientific">Natrinema saccharevitans</name>
    <dbReference type="NCBI Taxonomy" id="301967"/>
    <lineage>
        <taxon>Archaea</taxon>
        <taxon>Methanobacteriati</taxon>
        <taxon>Methanobacteriota</taxon>
        <taxon>Stenosarchaea group</taxon>
        <taxon>Halobacteria</taxon>
        <taxon>Halobacteriales</taxon>
        <taxon>Natrialbaceae</taxon>
        <taxon>Natrinema</taxon>
    </lineage>
</organism>
<dbReference type="RefSeq" id="WP_076148635.1">
    <property type="nucleotide sequence ID" value="NZ_LWLN01000002.1"/>
</dbReference>
<keyword evidence="2" id="KW-1185">Reference proteome</keyword>
<evidence type="ECO:0000313" key="2">
    <source>
        <dbReference type="Proteomes" id="UP000189370"/>
    </source>
</evidence>